<dbReference type="RefSeq" id="WP_126376749.1">
    <property type="nucleotide sequence ID" value="NZ_AP017378.1"/>
</dbReference>
<dbReference type="AlphaFoldDB" id="A0A2Z6AW51"/>
<evidence type="ECO:0000256" key="7">
    <source>
        <dbReference type="SAM" id="Coils"/>
    </source>
</evidence>
<dbReference type="Gene3D" id="6.10.250.660">
    <property type="match status" value="1"/>
</dbReference>
<dbReference type="KEGG" id="dfl:DFE_0746"/>
<evidence type="ECO:0000256" key="4">
    <source>
        <dbReference type="ARBA" id="ARBA00022618"/>
    </source>
</evidence>
<dbReference type="Proteomes" id="UP000269883">
    <property type="component" value="Chromosome"/>
</dbReference>
<evidence type="ECO:0000313" key="9">
    <source>
        <dbReference type="Proteomes" id="UP000269883"/>
    </source>
</evidence>
<feature type="coiled-coil region" evidence="7">
    <location>
        <begin position="43"/>
        <end position="70"/>
    </location>
</feature>
<dbReference type="NCBIfam" id="TIGR03544">
    <property type="entry name" value="DivI1A_domain"/>
    <property type="match status" value="1"/>
</dbReference>
<organism evidence="8 9">
    <name type="scientific">Desulfovibrio ferrophilus</name>
    <dbReference type="NCBI Taxonomy" id="241368"/>
    <lineage>
        <taxon>Bacteria</taxon>
        <taxon>Pseudomonadati</taxon>
        <taxon>Thermodesulfobacteriota</taxon>
        <taxon>Desulfovibrionia</taxon>
        <taxon>Desulfovibrionales</taxon>
        <taxon>Desulfovibrionaceae</taxon>
        <taxon>Desulfovibrio</taxon>
    </lineage>
</organism>
<evidence type="ECO:0000256" key="2">
    <source>
        <dbReference type="ARBA" id="ARBA00009008"/>
    </source>
</evidence>
<reference evidence="8 9" key="1">
    <citation type="journal article" date="2018" name="Sci. Adv.">
        <title>Multi-heme cytochromes provide a pathway for survival in energy-limited environments.</title>
        <authorList>
            <person name="Deng X."/>
            <person name="Dohmae N."/>
            <person name="Nealson K.H."/>
            <person name="Hashimoto K."/>
            <person name="Okamoto A."/>
        </authorList>
    </citation>
    <scope>NUCLEOTIDE SEQUENCE [LARGE SCALE GENOMIC DNA]</scope>
    <source>
        <strain evidence="8 9">IS5</strain>
    </source>
</reference>
<dbReference type="EMBL" id="AP017378">
    <property type="protein sequence ID" value="BBD07472.1"/>
    <property type="molecule type" value="Genomic_DNA"/>
</dbReference>
<dbReference type="InterPro" id="IPR019933">
    <property type="entry name" value="DivIVA_domain"/>
</dbReference>
<dbReference type="PANTHER" id="PTHR35794">
    <property type="entry name" value="CELL DIVISION PROTEIN DIVIVA"/>
    <property type="match status" value="1"/>
</dbReference>
<proteinExistence type="inferred from homology"/>
<evidence type="ECO:0000256" key="1">
    <source>
        <dbReference type="ARBA" id="ARBA00004496"/>
    </source>
</evidence>
<comment type="similarity">
    <text evidence="2">Belongs to the DivIVA family.</text>
</comment>
<gene>
    <name evidence="8" type="ORF">DFE_0746</name>
</gene>
<accession>A0A2Z6AW51</accession>
<dbReference type="PANTHER" id="PTHR35794:SF2">
    <property type="entry name" value="CELL DIVISION PROTEIN DIVIVA"/>
    <property type="match status" value="1"/>
</dbReference>
<dbReference type="GO" id="GO:0005737">
    <property type="term" value="C:cytoplasm"/>
    <property type="evidence" value="ECO:0007669"/>
    <property type="project" value="UniProtKB-SubCell"/>
</dbReference>
<protein>
    <submittedName>
        <fullName evidence="8">DivIVA domain-containing protein</fullName>
    </submittedName>
</protein>
<evidence type="ECO:0000256" key="3">
    <source>
        <dbReference type="ARBA" id="ARBA00022490"/>
    </source>
</evidence>
<keyword evidence="6" id="KW-0131">Cell cycle</keyword>
<dbReference type="OrthoDB" id="5198800at2"/>
<keyword evidence="5 7" id="KW-0175">Coiled coil</keyword>
<evidence type="ECO:0000313" key="8">
    <source>
        <dbReference type="EMBL" id="BBD07472.1"/>
    </source>
</evidence>
<comment type="subcellular location">
    <subcellularLocation>
        <location evidence="1">Cytoplasm</location>
    </subcellularLocation>
</comment>
<dbReference type="GO" id="GO:0051301">
    <property type="term" value="P:cell division"/>
    <property type="evidence" value="ECO:0007669"/>
    <property type="project" value="UniProtKB-KW"/>
</dbReference>
<name>A0A2Z6AW51_9BACT</name>
<sequence length="168" mass="19101">MAVTKIDVLNKIFGRSFRGYTCNEVDAFLQDIAESLGGLAEEKDALGSRVQMLEEQLEEHKGREQTLRDTLMTTQRMMDDMKANAQREAQLIIDAANSKAEIMVQQSHQRLAQLHGDISELKKQRTQFEIKLRSILDAHVRMLEADKEEQNELDVAESKLKFIAKPGA</sequence>
<evidence type="ECO:0000256" key="6">
    <source>
        <dbReference type="ARBA" id="ARBA00023306"/>
    </source>
</evidence>
<keyword evidence="3" id="KW-0963">Cytoplasm</keyword>
<keyword evidence="9" id="KW-1185">Reference proteome</keyword>
<evidence type="ECO:0000256" key="5">
    <source>
        <dbReference type="ARBA" id="ARBA00023054"/>
    </source>
</evidence>
<dbReference type="Pfam" id="PF05103">
    <property type="entry name" value="DivIVA"/>
    <property type="match status" value="1"/>
</dbReference>
<dbReference type="InterPro" id="IPR007793">
    <property type="entry name" value="DivIVA_fam"/>
</dbReference>
<keyword evidence="4" id="KW-0132">Cell division</keyword>
<feature type="coiled-coil region" evidence="7">
    <location>
        <begin position="104"/>
        <end position="131"/>
    </location>
</feature>